<evidence type="ECO:0000259" key="1">
    <source>
        <dbReference type="PROSITE" id="PS50848"/>
    </source>
</evidence>
<dbReference type="InterPro" id="IPR051213">
    <property type="entry name" value="START_lipid_transfer"/>
</dbReference>
<dbReference type="GO" id="GO:0005737">
    <property type="term" value="C:cytoplasm"/>
    <property type="evidence" value="ECO:0007669"/>
    <property type="project" value="UniProtKB-ARBA"/>
</dbReference>
<dbReference type="PANTHER" id="PTHR19308">
    <property type="entry name" value="PHOSPHATIDYLCHOLINE TRANSFER PROTEIN"/>
    <property type="match status" value="1"/>
</dbReference>
<accession>A0A7S2J190</accession>
<organism evidence="2">
    <name type="scientific">Zooxanthella nutricula</name>
    <dbReference type="NCBI Taxonomy" id="1333877"/>
    <lineage>
        <taxon>Eukaryota</taxon>
        <taxon>Sar</taxon>
        <taxon>Alveolata</taxon>
        <taxon>Dinophyceae</taxon>
        <taxon>Peridiniales</taxon>
        <taxon>Peridiniales incertae sedis</taxon>
        <taxon>Zooxanthella</taxon>
    </lineage>
</organism>
<evidence type="ECO:0000313" key="2">
    <source>
        <dbReference type="EMBL" id="CAD9535019.1"/>
    </source>
</evidence>
<dbReference type="PANTHER" id="PTHR19308:SF56">
    <property type="entry name" value="START DOMAIN-CONTAINING PROTEIN"/>
    <property type="match status" value="1"/>
</dbReference>
<protein>
    <recommendedName>
        <fullName evidence="1">START domain-containing protein</fullName>
    </recommendedName>
</protein>
<dbReference type="InterPro" id="IPR023393">
    <property type="entry name" value="START-like_dom_sf"/>
</dbReference>
<name>A0A7S2J190_9DINO</name>
<dbReference type="PROSITE" id="PS50848">
    <property type="entry name" value="START"/>
    <property type="match status" value="1"/>
</dbReference>
<reference evidence="2" key="1">
    <citation type="submission" date="2021-01" db="EMBL/GenBank/DDBJ databases">
        <authorList>
            <person name="Corre E."/>
            <person name="Pelletier E."/>
            <person name="Niang G."/>
            <person name="Scheremetjew M."/>
            <person name="Finn R."/>
            <person name="Kale V."/>
            <person name="Holt S."/>
            <person name="Cochrane G."/>
            <person name="Meng A."/>
            <person name="Brown T."/>
            <person name="Cohen L."/>
        </authorList>
    </citation>
    <scope>NUCLEOTIDE SEQUENCE</scope>
    <source>
        <strain evidence="2">RCC3387</strain>
    </source>
</reference>
<dbReference type="AlphaFoldDB" id="A0A7S2J190"/>
<proteinExistence type="predicted"/>
<gene>
    <name evidence="2" type="ORF">BRAN1462_LOCUS13851</name>
</gene>
<dbReference type="CDD" id="cd00177">
    <property type="entry name" value="START"/>
    <property type="match status" value="1"/>
</dbReference>
<dbReference type="Pfam" id="PF01852">
    <property type="entry name" value="START"/>
    <property type="match status" value="1"/>
</dbReference>
<dbReference type="InterPro" id="IPR002913">
    <property type="entry name" value="START_lipid-bd_dom"/>
</dbReference>
<dbReference type="EMBL" id="HBGW01021906">
    <property type="protein sequence ID" value="CAD9535019.1"/>
    <property type="molecule type" value="Transcribed_RNA"/>
</dbReference>
<dbReference type="Gene3D" id="3.30.530.20">
    <property type="match status" value="1"/>
</dbReference>
<sequence length="285" mass="32186">MSIKTSTDPCLLELFDDNPDHGIQDSSESASEVGIDRLVGGLLGFSKPDRFQFLLSQMQQGNPLLTAEDLAKIDGFKRTLSDSPWVPVKDATPGHQAYTYFRDDSPFILTKDVCIVEASMREVSELIDCISTDEVNRVYKMLDPNFLHGEISFRRDSVHCLEYARYRIPLCSPREFVVHSVTALLDELTHVYVCWSVKDPAYPEPSWATPLSSVIRGELLESGILVEELPGGNTCRYTYFMHCDPKGWIPKSIYNRAAADGVDTAKVREIFAKKRKAEGRRRRDA</sequence>
<dbReference type="SUPFAM" id="SSF55961">
    <property type="entry name" value="Bet v1-like"/>
    <property type="match status" value="1"/>
</dbReference>
<feature type="domain" description="START" evidence="1">
    <location>
        <begin position="169"/>
        <end position="262"/>
    </location>
</feature>
<dbReference type="GO" id="GO:0008289">
    <property type="term" value="F:lipid binding"/>
    <property type="evidence" value="ECO:0007669"/>
    <property type="project" value="InterPro"/>
</dbReference>